<keyword evidence="1" id="KW-0812">Transmembrane</keyword>
<dbReference type="PATRIC" id="fig|942150.3.peg.508"/>
<keyword evidence="1" id="KW-1133">Transmembrane helix</keyword>
<keyword evidence="1" id="KW-0472">Membrane</keyword>
<dbReference type="EMBL" id="JQCL01000080">
    <property type="protein sequence ID" value="KRO08409.1"/>
    <property type="molecule type" value="Genomic_DNA"/>
</dbReference>
<dbReference type="Proteomes" id="UP000051783">
    <property type="component" value="Unassembled WGS sequence"/>
</dbReference>
<comment type="caution">
    <text evidence="2">The sequence shown here is derived from an EMBL/GenBank/DDBJ whole genome shotgun (WGS) entry which is preliminary data.</text>
</comment>
<proteinExistence type="predicted"/>
<protein>
    <submittedName>
        <fullName evidence="2">Uncharacterized protein</fullName>
    </submittedName>
</protein>
<evidence type="ECO:0000313" key="3">
    <source>
        <dbReference type="Proteomes" id="UP000051783"/>
    </source>
</evidence>
<evidence type="ECO:0000256" key="1">
    <source>
        <dbReference type="SAM" id="Phobius"/>
    </source>
</evidence>
<gene>
    <name evidence="2" type="ORF">IV64_GL000495</name>
</gene>
<organism evidence="2 3">
    <name type="scientific">Lactiplantibacillus xiangfangensis</name>
    <dbReference type="NCBI Taxonomy" id="942150"/>
    <lineage>
        <taxon>Bacteria</taxon>
        <taxon>Bacillati</taxon>
        <taxon>Bacillota</taxon>
        <taxon>Bacilli</taxon>
        <taxon>Lactobacillales</taxon>
        <taxon>Lactobacillaceae</taxon>
        <taxon>Lactiplantibacillus</taxon>
    </lineage>
</organism>
<sequence length="219" mass="25237">MINILEELSMSKSELIQYLYNEINRQNTWYMWTVGILITLLIAFTGLLGFFQWKLSSKQIENLSLKIQDQLADKYNLDSIHKFIYLEMQNEATLVYLFSDLCRQMKNNFVLRDIASYAFSMERLLIIASTREKISRNEFISVTNTVSSYTSLANKVVENNAIAISQSEWVSFDDSIDLVIKALTDGSLQLEQVESKTLKQQADGLVKLKSNIVKHVQNI</sequence>
<dbReference type="AlphaFoldDB" id="A0A0R2M378"/>
<reference evidence="2 3" key="1">
    <citation type="journal article" date="2015" name="Genome Announc.">
        <title>Expanding the biotechnology potential of lactobacilli through comparative genomics of 213 strains and associated genera.</title>
        <authorList>
            <person name="Sun Z."/>
            <person name="Harris H.M."/>
            <person name="McCann A."/>
            <person name="Guo C."/>
            <person name="Argimon S."/>
            <person name="Zhang W."/>
            <person name="Yang X."/>
            <person name="Jeffery I.B."/>
            <person name="Cooney J.C."/>
            <person name="Kagawa T.F."/>
            <person name="Liu W."/>
            <person name="Song Y."/>
            <person name="Salvetti E."/>
            <person name="Wrobel A."/>
            <person name="Rasinkangas P."/>
            <person name="Parkhill J."/>
            <person name="Rea M.C."/>
            <person name="O'Sullivan O."/>
            <person name="Ritari J."/>
            <person name="Douillard F.P."/>
            <person name="Paul Ross R."/>
            <person name="Yang R."/>
            <person name="Briner A.E."/>
            <person name="Felis G.E."/>
            <person name="de Vos W.M."/>
            <person name="Barrangou R."/>
            <person name="Klaenhammer T.R."/>
            <person name="Caufield P.W."/>
            <person name="Cui Y."/>
            <person name="Zhang H."/>
            <person name="O'Toole P.W."/>
        </authorList>
    </citation>
    <scope>NUCLEOTIDE SEQUENCE [LARGE SCALE GENOMIC DNA]</scope>
    <source>
        <strain evidence="2 3">LMG 26013</strain>
    </source>
</reference>
<feature type="transmembrane region" description="Helical" evidence="1">
    <location>
        <begin position="29"/>
        <end position="51"/>
    </location>
</feature>
<name>A0A0R2M378_9LACO</name>
<accession>A0A0R2M378</accession>
<keyword evidence="3" id="KW-1185">Reference proteome</keyword>
<evidence type="ECO:0000313" key="2">
    <source>
        <dbReference type="EMBL" id="KRO08409.1"/>
    </source>
</evidence>